<feature type="compositionally biased region" description="Basic and acidic residues" evidence="1">
    <location>
        <begin position="402"/>
        <end position="419"/>
    </location>
</feature>
<dbReference type="EMBL" id="KN847600">
    <property type="protein sequence ID" value="KIV98759.1"/>
    <property type="molecule type" value="Genomic_DNA"/>
</dbReference>
<organism evidence="2 3">
    <name type="scientific">Verruconis gallopava</name>
    <dbReference type="NCBI Taxonomy" id="253628"/>
    <lineage>
        <taxon>Eukaryota</taxon>
        <taxon>Fungi</taxon>
        <taxon>Dikarya</taxon>
        <taxon>Ascomycota</taxon>
        <taxon>Pezizomycotina</taxon>
        <taxon>Dothideomycetes</taxon>
        <taxon>Pleosporomycetidae</taxon>
        <taxon>Venturiales</taxon>
        <taxon>Sympoventuriaceae</taxon>
        <taxon>Verruconis</taxon>
    </lineage>
</organism>
<evidence type="ECO:0000256" key="1">
    <source>
        <dbReference type="SAM" id="MobiDB-lite"/>
    </source>
</evidence>
<feature type="compositionally biased region" description="Acidic residues" evidence="1">
    <location>
        <begin position="354"/>
        <end position="389"/>
    </location>
</feature>
<feature type="compositionally biased region" description="Basic residues" evidence="1">
    <location>
        <begin position="90"/>
        <end position="102"/>
    </location>
</feature>
<dbReference type="InParanoid" id="A0A0D1ZXG2"/>
<feature type="compositionally biased region" description="Basic and acidic residues" evidence="1">
    <location>
        <begin position="40"/>
        <end position="49"/>
    </location>
</feature>
<feature type="compositionally biased region" description="Basic and acidic residues" evidence="1">
    <location>
        <begin position="103"/>
        <end position="114"/>
    </location>
</feature>
<feature type="compositionally biased region" description="Acidic residues" evidence="1">
    <location>
        <begin position="135"/>
        <end position="150"/>
    </location>
</feature>
<feature type="compositionally biased region" description="Basic and acidic residues" evidence="1">
    <location>
        <begin position="323"/>
        <end position="340"/>
    </location>
</feature>
<protein>
    <submittedName>
        <fullName evidence="2">Uncharacterized protein</fullName>
    </submittedName>
</protein>
<dbReference type="GeneID" id="27317460"/>
<evidence type="ECO:0000313" key="2">
    <source>
        <dbReference type="EMBL" id="KIV98759.1"/>
    </source>
</evidence>
<reference evidence="2 3" key="1">
    <citation type="submission" date="2015-01" db="EMBL/GenBank/DDBJ databases">
        <title>The Genome Sequence of Ochroconis gallopava CBS43764.</title>
        <authorList>
            <consortium name="The Broad Institute Genomics Platform"/>
            <person name="Cuomo C."/>
            <person name="de Hoog S."/>
            <person name="Gorbushina A."/>
            <person name="Stielow B."/>
            <person name="Teixiera M."/>
            <person name="Abouelleil A."/>
            <person name="Chapman S.B."/>
            <person name="Priest M."/>
            <person name="Young S.K."/>
            <person name="Wortman J."/>
            <person name="Nusbaum C."/>
            <person name="Birren B."/>
        </authorList>
    </citation>
    <scope>NUCLEOTIDE SEQUENCE [LARGE SCALE GENOMIC DNA]</scope>
    <source>
        <strain evidence="2 3">CBS 43764</strain>
    </source>
</reference>
<name>A0A0D1ZXG2_9PEZI</name>
<feature type="compositionally biased region" description="Basic and acidic residues" evidence="1">
    <location>
        <begin position="15"/>
        <end position="31"/>
    </location>
</feature>
<feature type="compositionally biased region" description="Acidic residues" evidence="1">
    <location>
        <begin position="78"/>
        <end position="87"/>
    </location>
</feature>
<feature type="region of interest" description="Disordered" evidence="1">
    <location>
        <begin position="1"/>
        <end position="151"/>
    </location>
</feature>
<dbReference type="RefSeq" id="XP_016208629.1">
    <property type="nucleotide sequence ID" value="XM_016363552.1"/>
</dbReference>
<accession>A0A0D1ZXG2</accession>
<dbReference type="AlphaFoldDB" id="A0A0D1ZXG2"/>
<keyword evidence="3" id="KW-1185">Reference proteome</keyword>
<gene>
    <name evidence="2" type="ORF">PV09_09487</name>
</gene>
<sequence>MSTDAEMVDAPSDDDVSKNDSDSSATVDDHPPNGQKIKRKNQDTSAKKEEEEEKKKKKKKKKKKTSSRSSRKKIVEVSENDTEEDEPATPKKKHKSKKPRVRKSIEQSDDEKYNELSPPTKKKRAKKSISKDDTQDLDATDDSDAEEEGVDLSSLEGGIGVFNENYPEENAIIKRWMEFRGSIWVCIQWTRTGKKGVKHKVRRTVHDPTITKNELVGVKEITAGRIPFEQLNKWKIEIIGVTWSIQHSPSTKDIKILETRRSGEYRRDQQGTFGHYIVKCTQGEKLRIIYYSRSEFGPRFSGGRRRARDGFWRLAVKFETAYDPKFKPSEDPRDREKPEATPEPDAGYYIKSEDTDDDSDATIDDDEESESQNESQSESDSESESESSDTDGKRRAKKAEKVRKTMEAKKGGNKEVEKNKKSKGKGAKKSTENQKKKRSKTQRTREETP</sequence>
<evidence type="ECO:0000313" key="3">
    <source>
        <dbReference type="Proteomes" id="UP000053259"/>
    </source>
</evidence>
<dbReference type="VEuPathDB" id="FungiDB:PV09_09487"/>
<feature type="region of interest" description="Disordered" evidence="1">
    <location>
        <begin position="323"/>
        <end position="449"/>
    </location>
</feature>
<feature type="compositionally biased region" description="Basic residues" evidence="1">
    <location>
        <begin position="55"/>
        <end position="72"/>
    </location>
</feature>
<proteinExistence type="predicted"/>
<dbReference type="Proteomes" id="UP000053259">
    <property type="component" value="Unassembled WGS sequence"/>
</dbReference>
<dbReference type="HOGENOM" id="CLU_610031_0_0_1"/>